<dbReference type="InterPro" id="IPR011014">
    <property type="entry name" value="MscS_channel_TM-2"/>
</dbReference>
<feature type="transmembrane region" description="Helical" evidence="7">
    <location>
        <begin position="231"/>
        <end position="252"/>
    </location>
</feature>
<feature type="transmembrane region" description="Helical" evidence="7">
    <location>
        <begin position="348"/>
        <end position="365"/>
    </location>
</feature>
<evidence type="ECO:0000256" key="3">
    <source>
        <dbReference type="ARBA" id="ARBA00022475"/>
    </source>
</evidence>
<accession>A0ABT3L9Y7</accession>
<comment type="subcellular location">
    <subcellularLocation>
        <location evidence="1">Cell membrane</location>
        <topology evidence="1">Multi-pass membrane protein</topology>
    </subcellularLocation>
</comment>
<dbReference type="InterPro" id="IPR006685">
    <property type="entry name" value="MscS_channel_2nd"/>
</dbReference>
<dbReference type="RefSeq" id="WP_265265811.1">
    <property type="nucleotide sequence ID" value="NZ_JAIHOM010000098.1"/>
</dbReference>
<dbReference type="EMBL" id="JAIHOM010000098">
    <property type="protein sequence ID" value="MCW6037929.1"/>
    <property type="molecule type" value="Genomic_DNA"/>
</dbReference>
<evidence type="ECO:0000256" key="5">
    <source>
        <dbReference type="ARBA" id="ARBA00022989"/>
    </source>
</evidence>
<proteinExistence type="inferred from homology"/>
<sequence>MNSRKKFITQGICAFLLILLSQSVLFGTSSPNPLTPPATNSPRATLTEFVTNMNETYSLLMAAQAQSQQERGFRHSPAVLQQANVAQQAFERAVKTLDLTEVPSAIRSDMGAESALLLKEILDRVPLPPFSSIPDQQVVEDESLERWILPHTEITLVLIQDGVNAGQFLFSAETIKRLHDFYDEIKSLPYQSQSSPNFYQFYIGTPGYLIPPKWSNGLPRWTMFMIGEQALWQWVVFGLGTLLAIAILWGMYKILGWYYTGSHSVQEAWSGLLLPFSFMVVVTGWVFFVNRLINITGDTLQKLLTISIVLDGMIAAWLTFLTLNAVGRTIIAAPQFKDQHLETTIVRNGFRLIGFIAATTVLYYASEAVGIPVGPFFASLGVSSIAIGFGMRPYVENIVGGITLFVNRPMKIGDFCEFGGNIGTIEDIGLRATLIRTTDRKLIFVPNTVVSTSQIVNHSRRDKYTFTCTLTLSYEATRQQLTATMNNLRNMLNQHPNVMDERITLVELNGTTIKLELFAYISTKDREEYLKIQEELWLKIEEVLALTEAQLK</sequence>
<keyword evidence="8" id="KW-0732">Signal</keyword>
<dbReference type="Gene3D" id="1.10.287.1260">
    <property type="match status" value="1"/>
</dbReference>
<dbReference type="SUPFAM" id="SSF82689">
    <property type="entry name" value="Mechanosensitive channel protein MscS (YggB), C-terminal domain"/>
    <property type="match status" value="1"/>
</dbReference>
<evidence type="ECO:0000313" key="10">
    <source>
        <dbReference type="EMBL" id="MCW6037929.1"/>
    </source>
</evidence>
<evidence type="ECO:0000256" key="1">
    <source>
        <dbReference type="ARBA" id="ARBA00004651"/>
    </source>
</evidence>
<dbReference type="PANTHER" id="PTHR30566">
    <property type="entry name" value="YNAI-RELATED MECHANOSENSITIVE ION CHANNEL"/>
    <property type="match status" value="1"/>
</dbReference>
<dbReference type="InterPro" id="IPR011066">
    <property type="entry name" value="MscS_channel_C_sf"/>
</dbReference>
<comment type="caution">
    <text evidence="10">The sequence shown here is derived from an EMBL/GenBank/DDBJ whole genome shotgun (WGS) entry which is preliminary data.</text>
</comment>
<evidence type="ECO:0000256" key="2">
    <source>
        <dbReference type="ARBA" id="ARBA00008017"/>
    </source>
</evidence>
<dbReference type="Proteomes" id="UP001526426">
    <property type="component" value="Unassembled WGS sequence"/>
</dbReference>
<evidence type="ECO:0000313" key="11">
    <source>
        <dbReference type="Proteomes" id="UP001526426"/>
    </source>
</evidence>
<feature type="signal peptide" evidence="8">
    <location>
        <begin position="1"/>
        <end position="26"/>
    </location>
</feature>
<evidence type="ECO:0000256" key="7">
    <source>
        <dbReference type="SAM" id="Phobius"/>
    </source>
</evidence>
<dbReference type="SUPFAM" id="SSF82861">
    <property type="entry name" value="Mechanosensitive channel protein MscS (YggB), transmembrane region"/>
    <property type="match status" value="1"/>
</dbReference>
<keyword evidence="11" id="KW-1185">Reference proteome</keyword>
<evidence type="ECO:0000256" key="6">
    <source>
        <dbReference type="ARBA" id="ARBA00023136"/>
    </source>
</evidence>
<keyword evidence="5 7" id="KW-1133">Transmembrane helix</keyword>
<protein>
    <submittedName>
        <fullName evidence="10">Mechanosensitive ion channel family protein</fullName>
    </submittedName>
</protein>
<name>A0ABT3L9Y7_9CYAN</name>
<keyword evidence="3" id="KW-1003">Cell membrane</keyword>
<dbReference type="SUPFAM" id="SSF50182">
    <property type="entry name" value="Sm-like ribonucleoproteins"/>
    <property type="match status" value="1"/>
</dbReference>
<dbReference type="PANTHER" id="PTHR30566:SF5">
    <property type="entry name" value="MECHANOSENSITIVE ION CHANNEL PROTEIN 1, MITOCHONDRIAL-RELATED"/>
    <property type="match status" value="1"/>
</dbReference>
<dbReference type="InterPro" id="IPR010920">
    <property type="entry name" value="LSM_dom_sf"/>
</dbReference>
<feature type="domain" description="Mechanosensitive ion channel MscS" evidence="9">
    <location>
        <begin position="394"/>
        <end position="460"/>
    </location>
</feature>
<keyword evidence="6 7" id="KW-0472">Membrane</keyword>
<reference evidence="10 11" key="1">
    <citation type="submission" date="2021-08" db="EMBL/GenBank/DDBJ databases">
        <title>Draft genome sequence of Spirulina subsalsa with high tolerance to salinity and hype-accumulation of phycocyanin.</title>
        <authorList>
            <person name="Pei H."/>
            <person name="Jiang L."/>
        </authorList>
    </citation>
    <scope>NUCLEOTIDE SEQUENCE [LARGE SCALE GENOMIC DNA]</scope>
    <source>
        <strain evidence="10 11">FACHB-351</strain>
    </source>
</reference>
<feature type="transmembrane region" description="Helical" evidence="7">
    <location>
        <begin position="272"/>
        <end position="293"/>
    </location>
</feature>
<comment type="similarity">
    <text evidence="2">Belongs to the MscS (TC 1.A.23) family.</text>
</comment>
<keyword evidence="4 7" id="KW-0812">Transmembrane</keyword>
<gene>
    <name evidence="10" type="ORF">K4A83_16845</name>
</gene>
<feature type="chain" id="PRO_5045446982" evidence="8">
    <location>
        <begin position="27"/>
        <end position="552"/>
    </location>
</feature>
<evidence type="ECO:0000256" key="4">
    <source>
        <dbReference type="ARBA" id="ARBA00022692"/>
    </source>
</evidence>
<dbReference type="Pfam" id="PF00924">
    <property type="entry name" value="MS_channel_2nd"/>
    <property type="match status" value="1"/>
</dbReference>
<dbReference type="InterPro" id="IPR023408">
    <property type="entry name" value="MscS_beta-dom_sf"/>
</dbReference>
<organism evidence="10 11">
    <name type="scientific">Spirulina subsalsa FACHB-351</name>
    <dbReference type="NCBI Taxonomy" id="234711"/>
    <lineage>
        <taxon>Bacteria</taxon>
        <taxon>Bacillati</taxon>
        <taxon>Cyanobacteriota</taxon>
        <taxon>Cyanophyceae</taxon>
        <taxon>Spirulinales</taxon>
        <taxon>Spirulinaceae</taxon>
        <taxon>Spirulina</taxon>
    </lineage>
</organism>
<feature type="transmembrane region" description="Helical" evidence="7">
    <location>
        <begin position="305"/>
        <end position="327"/>
    </location>
</feature>
<dbReference type="Gene3D" id="2.30.30.60">
    <property type="match status" value="1"/>
</dbReference>
<evidence type="ECO:0000259" key="9">
    <source>
        <dbReference type="Pfam" id="PF00924"/>
    </source>
</evidence>
<evidence type="ECO:0000256" key="8">
    <source>
        <dbReference type="SAM" id="SignalP"/>
    </source>
</evidence>
<feature type="transmembrane region" description="Helical" evidence="7">
    <location>
        <begin position="371"/>
        <end position="391"/>
    </location>
</feature>